<gene>
    <name evidence="1" type="ORF">C1J00_01380</name>
</gene>
<comment type="caution">
    <text evidence="1">The sequence shown here is derived from an EMBL/GenBank/DDBJ whole genome shotgun (WGS) entry which is preliminary data.</text>
</comment>
<reference evidence="1 2" key="1">
    <citation type="submission" date="2018-01" db="EMBL/GenBank/DDBJ databases">
        <title>Draft genome sequence of Streptomyces sp. 13K301.</title>
        <authorList>
            <person name="Sahin N."/>
            <person name="Saygin H."/>
            <person name="Ay H."/>
        </authorList>
    </citation>
    <scope>NUCLEOTIDE SEQUENCE [LARGE SCALE GENOMIC DNA]</scope>
    <source>
        <strain evidence="1 2">13K301</strain>
    </source>
</reference>
<keyword evidence="2" id="KW-1185">Reference proteome</keyword>
<evidence type="ECO:0000313" key="2">
    <source>
        <dbReference type="Proteomes" id="UP000235943"/>
    </source>
</evidence>
<dbReference type="InterPro" id="IPR048000">
    <property type="entry name" value="TnsA-like"/>
</dbReference>
<organism evidence="1 2">
    <name type="scientific">Streptomyces cahuitamycinicus</name>
    <dbReference type="NCBI Taxonomy" id="2070367"/>
    <lineage>
        <taxon>Bacteria</taxon>
        <taxon>Bacillati</taxon>
        <taxon>Actinomycetota</taxon>
        <taxon>Actinomycetes</taxon>
        <taxon>Kitasatosporales</taxon>
        <taxon>Streptomycetaceae</taxon>
        <taxon>Streptomyces</taxon>
    </lineage>
</organism>
<evidence type="ECO:0000313" key="1">
    <source>
        <dbReference type="EMBL" id="PNG23866.1"/>
    </source>
</evidence>
<sequence>MNIIRSPDPDPAISIAKQGLHRPWDFLSADGTWELLLQQAQAAADAADEIDWDISVDSTIVRAHQHAAGARTQAPVGSCAEENDTHHGNPALTRCWNGAQSRRSQELTLNQVMGTYTSCVLCLRVDFDPSVRHVVVQPFLLKAWVQGKVRKHIPDYPLLTREGPLVVDVRPSRRLETPEVAFTFAWTRQAVQDRGWGYQVLSEPEPALSENVRLLAGYRLDWLFPADLLDAADGAVADGMPREALGAVGGFAPELVG</sequence>
<dbReference type="AlphaFoldDB" id="A0A2N8TXY2"/>
<dbReference type="NCBIfam" id="NF033179">
    <property type="entry name" value="TnsA_like_Actin"/>
    <property type="match status" value="1"/>
</dbReference>
<dbReference type="OrthoDB" id="3403133at2"/>
<dbReference type="Proteomes" id="UP000235943">
    <property type="component" value="Unassembled WGS sequence"/>
</dbReference>
<protein>
    <submittedName>
        <fullName evidence="1">Transposase</fullName>
    </submittedName>
</protein>
<name>A0A2N8TXY2_9ACTN</name>
<proteinExistence type="predicted"/>
<dbReference type="EMBL" id="POUC01000005">
    <property type="protein sequence ID" value="PNG23866.1"/>
    <property type="molecule type" value="Genomic_DNA"/>
</dbReference>
<accession>A0A2N8TXY2</accession>